<dbReference type="RefSeq" id="WP_259859584.1">
    <property type="nucleotide sequence ID" value="NZ_BAAAST010000039.1"/>
</dbReference>
<proteinExistence type="predicted"/>
<evidence type="ECO:0000313" key="4">
    <source>
        <dbReference type="EMBL" id="UWP81814.1"/>
    </source>
</evidence>
<feature type="region of interest" description="Disordered" evidence="1">
    <location>
        <begin position="1"/>
        <end position="43"/>
    </location>
</feature>
<name>A0ABY5VXN4_9ACTN</name>
<evidence type="ECO:0000256" key="2">
    <source>
        <dbReference type="SAM" id="Phobius"/>
    </source>
</evidence>
<reference evidence="4" key="2">
    <citation type="submission" date="2022-09" db="EMBL/GenBank/DDBJ databases">
        <title>Biosynthetic gene clusters of Dactylosporangioum fulvum.</title>
        <authorList>
            <person name="Caradec T."/>
        </authorList>
    </citation>
    <scope>NUCLEOTIDE SEQUENCE</scope>
    <source>
        <strain evidence="4">NRRL B-16292</strain>
    </source>
</reference>
<evidence type="ECO:0000259" key="3">
    <source>
        <dbReference type="Pfam" id="PF14258"/>
    </source>
</evidence>
<dbReference type="EMBL" id="CP073720">
    <property type="protein sequence ID" value="UWP81814.1"/>
    <property type="molecule type" value="Genomic_DNA"/>
</dbReference>
<reference evidence="4" key="1">
    <citation type="submission" date="2021-04" db="EMBL/GenBank/DDBJ databases">
        <authorList>
            <person name="Hartkoorn R.C."/>
            <person name="Beaudoing E."/>
            <person name="Hot D."/>
        </authorList>
    </citation>
    <scope>NUCLEOTIDE SEQUENCE</scope>
    <source>
        <strain evidence="4">NRRL B-16292</strain>
    </source>
</reference>
<dbReference type="Pfam" id="PF14258">
    <property type="entry name" value="DUF4350"/>
    <property type="match status" value="1"/>
</dbReference>
<feature type="compositionally biased region" description="Pro residues" evidence="1">
    <location>
        <begin position="7"/>
        <end position="24"/>
    </location>
</feature>
<evidence type="ECO:0000313" key="5">
    <source>
        <dbReference type="Proteomes" id="UP001059617"/>
    </source>
</evidence>
<feature type="transmembrane region" description="Helical" evidence="2">
    <location>
        <begin position="341"/>
        <end position="359"/>
    </location>
</feature>
<keyword evidence="5" id="KW-1185">Reference proteome</keyword>
<evidence type="ECO:0000256" key="1">
    <source>
        <dbReference type="SAM" id="MobiDB-lite"/>
    </source>
</evidence>
<dbReference type="Proteomes" id="UP001059617">
    <property type="component" value="Chromosome"/>
</dbReference>
<keyword evidence="2" id="KW-0812">Transmembrane</keyword>
<gene>
    <name evidence="4" type="ORF">Dfulv_43110</name>
</gene>
<feature type="region of interest" description="Disordered" evidence="1">
    <location>
        <begin position="275"/>
        <end position="334"/>
    </location>
</feature>
<organism evidence="4 5">
    <name type="scientific">Dactylosporangium fulvum</name>
    <dbReference type="NCBI Taxonomy" id="53359"/>
    <lineage>
        <taxon>Bacteria</taxon>
        <taxon>Bacillati</taxon>
        <taxon>Actinomycetota</taxon>
        <taxon>Actinomycetes</taxon>
        <taxon>Micromonosporales</taxon>
        <taxon>Micromonosporaceae</taxon>
        <taxon>Dactylosporangium</taxon>
    </lineage>
</organism>
<protein>
    <recommendedName>
        <fullName evidence="3">DUF4350 domain-containing protein</fullName>
    </recommendedName>
</protein>
<keyword evidence="2" id="KW-1133">Transmembrane helix</keyword>
<feature type="compositionally biased region" description="Low complexity" evidence="1">
    <location>
        <begin position="286"/>
        <end position="299"/>
    </location>
</feature>
<keyword evidence="2" id="KW-0472">Membrane</keyword>
<feature type="transmembrane region" description="Helical" evidence="2">
    <location>
        <begin position="47"/>
        <end position="68"/>
    </location>
</feature>
<feature type="compositionally biased region" description="Low complexity" evidence="1">
    <location>
        <begin position="25"/>
        <end position="34"/>
    </location>
</feature>
<sequence length="490" mass="52145">MTATPVDTPPAGPPADSTPPPGNTPPAGNAPSAGKAKQPKKPRSWRWLRLVVPPAAVLVVVLLGTWIYQLEQPDEDDPAYLSPTSTADIGAATLADRVRAAGVDIQRMTKSSDALVAANEGDATLLITTPELVHPHYLRMLKLLPPTTDVVLIEPRLDTVVDALLPLWSAKRAYVSEASDPGCTYAPAVEAGRAGVRRTRYGSVYKQEAEEVARCYDDALVVFERGASRITLVGSADPFRNDRIGEHNNAKLATGLLTRSPRLIWLDLHRRESPPLVTNDPGLAGGSAAPPSLRPPSSGEPGDPDFPVRGEGGSDDQPTTWGGDSSGEEPPNPLWQAFPPWTYVAAALLAIVFILSALAQARRLGSPVVEPLPIVVRASETVAGRGRLYQRAKARAESLQTLRATALSRLTHLLRLEPDVDHRTLIEAVAAQSGWPAPLVEQVLFGPSPEDDVQLVQAATSLEQLLNAVATEHPVAATNAPAAAPEGESR</sequence>
<feature type="domain" description="DUF4350" evidence="3">
    <location>
        <begin position="84"/>
        <end position="257"/>
    </location>
</feature>
<accession>A0ABY5VXN4</accession>
<dbReference type="InterPro" id="IPR025646">
    <property type="entry name" value="DUF4350"/>
</dbReference>